<dbReference type="EMBL" id="LRBV02000008">
    <property type="status" value="NOT_ANNOTATED_CDS"/>
    <property type="molecule type" value="Genomic_DNA"/>
</dbReference>
<reference evidence="2" key="2">
    <citation type="submission" date="2021-01" db="UniProtKB">
        <authorList>
            <consortium name="EnsemblPlants"/>
        </authorList>
    </citation>
    <scope>IDENTIFICATION</scope>
</reference>
<dbReference type="InParanoid" id="A0A7N2M9Z5"/>
<dbReference type="AlphaFoldDB" id="A0A7N2M9Z5"/>
<name>A0A7N2M9Z5_QUELO</name>
<dbReference type="EnsemblPlants" id="QL08p032776:mrna">
    <property type="protein sequence ID" value="QL08p032776:mrna"/>
    <property type="gene ID" value="QL08p032776"/>
</dbReference>
<organism evidence="2 3">
    <name type="scientific">Quercus lobata</name>
    <name type="common">Valley oak</name>
    <dbReference type="NCBI Taxonomy" id="97700"/>
    <lineage>
        <taxon>Eukaryota</taxon>
        <taxon>Viridiplantae</taxon>
        <taxon>Streptophyta</taxon>
        <taxon>Embryophyta</taxon>
        <taxon>Tracheophyta</taxon>
        <taxon>Spermatophyta</taxon>
        <taxon>Magnoliopsida</taxon>
        <taxon>eudicotyledons</taxon>
        <taxon>Gunneridae</taxon>
        <taxon>Pentapetalae</taxon>
        <taxon>rosids</taxon>
        <taxon>fabids</taxon>
        <taxon>Fagales</taxon>
        <taxon>Fagaceae</taxon>
        <taxon>Quercus</taxon>
    </lineage>
</organism>
<sequence>MHFQYSESINTRSLSQSKALSLSKQNPQIVCSVCLSKQNPQIVDTTSAAQPTKPSEPGAPTNTQSPAHPQPQIGGGPSHPIHLSAPLSSLFTSNPYSNQRRTHIQSNSTVLHLFPDDSAVLLLFHSKSAAPPTIFRACQSTIDCLDHYCHVKRNCNKVADALAKKSRVGLELECQVWVEDLPGDIIPLALFD</sequence>
<protein>
    <submittedName>
        <fullName evidence="2">Uncharacterized protein</fullName>
    </submittedName>
</protein>
<evidence type="ECO:0000313" key="2">
    <source>
        <dbReference type="EnsemblPlants" id="QL08p032776:mrna"/>
    </source>
</evidence>
<feature type="region of interest" description="Disordered" evidence="1">
    <location>
        <begin position="44"/>
        <end position="79"/>
    </location>
</feature>
<keyword evidence="3" id="KW-1185">Reference proteome</keyword>
<evidence type="ECO:0000256" key="1">
    <source>
        <dbReference type="SAM" id="MobiDB-lite"/>
    </source>
</evidence>
<accession>A0A7N2M9Z5</accession>
<proteinExistence type="predicted"/>
<dbReference type="Gramene" id="QL08p032776:mrna">
    <property type="protein sequence ID" value="QL08p032776:mrna"/>
    <property type="gene ID" value="QL08p032776"/>
</dbReference>
<feature type="compositionally biased region" description="Polar residues" evidence="1">
    <location>
        <begin position="44"/>
        <end position="53"/>
    </location>
</feature>
<reference evidence="2 3" key="1">
    <citation type="journal article" date="2016" name="G3 (Bethesda)">
        <title>First Draft Assembly and Annotation of the Genome of a California Endemic Oak Quercus lobata Nee (Fagaceae).</title>
        <authorList>
            <person name="Sork V.L."/>
            <person name="Fitz-Gibbon S.T."/>
            <person name="Puiu D."/>
            <person name="Crepeau M."/>
            <person name="Gugger P.F."/>
            <person name="Sherman R."/>
            <person name="Stevens K."/>
            <person name="Langley C.H."/>
            <person name="Pellegrini M."/>
            <person name="Salzberg S.L."/>
        </authorList>
    </citation>
    <scope>NUCLEOTIDE SEQUENCE [LARGE SCALE GENOMIC DNA]</scope>
    <source>
        <strain evidence="2 3">cv. SW786</strain>
    </source>
</reference>
<dbReference type="Proteomes" id="UP000594261">
    <property type="component" value="Chromosome 8"/>
</dbReference>
<evidence type="ECO:0000313" key="3">
    <source>
        <dbReference type="Proteomes" id="UP000594261"/>
    </source>
</evidence>